<accession>A0A542ZIG0</accession>
<dbReference type="Proteomes" id="UP000319514">
    <property type="component" value="Unassembled WGS sequence"/>
</dbReference>
<dbReference type="RefSeq" id="WP_141788064.1">
    <property type="nucleotide sequence ID" value="NZ_BAAAKX010000005.1"/>
</dbReference>
<sequence length="83" mass="8651">MHYRRDMTGGCEGYVASEASLDDASIALRHAAAPISVVRAGTNLMRAYDLDTTTVTISAKLALSAWAETAGLETGVLAHVADA</sequence>
<organism evidence="1 2">
    <name type="scientific">Oryzihumus leptocrescens</name>
    <dbReference type="NCBI Taxonomy" id="297536"/>
    <lineage>
        <taxon>Bacteria</taxon>
        <taxon>Bacillati</taxon>
        <taxon>Actinomycetota</taxon>
        <taxon>Actinomycetes</taxon>
        <taxon>Micrococcales</taxon>
        <taxon>Intrasporangiaceae</taxon>
        <taxon>Oryzihumus</taxon>
    </lineage>
</organism>
<name>A0A542ZIG0_9MICO</name>
<reference evidence="1 2" key="1">
    <citation type="submission" date="2019-06" db="EMBL/GenBank/DDBJ databases">
        <title>Sequencing the genomes of 1000 actinobacteria strains.</title>
        <authorList>
            <person name="Klenk H.-P."/>
        </authorList>
    </citation>
    <scope>NUCLEOTIDE SEQUENCE [LARGE SCALE GENOMIC DNA]</scope>
    <source>
        <strain evidence="1 2">DSM 18082</strain>
    </source>
</reference>
<evidence type="ECO:0000313" key="1">
    <source>
        <dbReference type="EMBL" id="TQL60124.1"/>
    </source>
</evidence>
<protein>
    <submittedName>
        <fullName evidence="1">Uncharacterized protein</fullName>
    </submittedName>
</protein>
<evidence type="ECO:0000313" key="2">
    <source>
        <dbReference type="Proteomes" id="UP000319514"/>
    </source>
</evidence>
<gene>
    <name evidence="1" type="ORF">FB474_1506</name>
</gene>
<dbReference type="OrthoDB" id="9989287at2"/>
<dbReference type="AlphaFoldDB" id="A0A542ZIG0"/>
<comment type="caution">
    <text evidence="1">The sequence shown here is derived from an EMBL/GenBank/DDBJ whole genome shotgun (WGS) entry which is preliminary data.</text>
</comment>
<keyword evidence="2" id="KW-1185">Reference proteome</keyword>
<dbReference type="EMBL" id="VFOQ01000001">
    <property type="protein sequence ID" value="TQL60124.1"/>
    <property type="molecule type" value="Genomic_DNA"/>
</dbReference>
<proteinExistence type="predicted"/>